<dbReference type="SUPFAM" id="SSF51735">
    <property type="entry name" value="NAD(P)-binding Rossmann-fold domains"/>
    <property type="match status" value="1"/>
</dbReference>
<dbReference type="InterPro" id="IPR003462">
    <property type="entry name" value="ODC_Mu_crystall"/>
</dbReference>
<dbReference type="RefSeq" id="WP_158203160.1">
    <property type="nucleotide sequence ID" value="NZ_WSZK01000007.1"/>
</dbReference>
<dbReference type="Proteomes" id="UP000451471">
    <property type="component" value="Unassembled WGS sequence"/>
</dbReference>
<sequence>METDSPSPGELLFLSRDDIGAAASPEDCLERVEDTFRWVGDGQVEQTNPIEIWLAKRGDEFGFGNVSSYPAYIEPLGVAGNKWLGVYQQNARRGLPTLSAVNVLSDASTAMPLALLEGQLVTGMRTACHAGVGAKYLARPESSTLAIVGCGMEGRTHLRVMDALFDLERINACDIDDETRETFVGEMNEQTDATVEGYADAESAISGADVICMVTTAESPIVMAEWIEPGTHIAATNGFQDLDPTFSAAADKWVIGVEERDRLWIDGEEVGITAPEGLSYDDVHGELTDVVTGETTGRESADERTVMVHMGMPALDVAVSHLVYERAKQAGIGSSLRLFDHQP</sequence>
<evidence type="ECO:0008006" key="3">
    <source>
        <dbReference type="Google" id="ProtNLM"/>
    </source>
</evidence>
<dbReference type="PANTHER" id="PTHR13812">
    <property type="entry name" value="KETIMINE REDUCTASE MU-CRYSTALLIN"/>
    <property type="match status" value="1"/>
</dbReference>
<dbReference type="InterPro" id="IPR023401">
    <property type="entry name" value="ODC_N"/>
</dbReference>
<dbReference type="OrthoDB" id="214116at2157"/>
<dbReference type="PIRSF" id="PIRSF001439">
    <property type="entry name" value="CryM"/>
    <property type="match status" value="1"/>
</dbReference>
<dbReference type="AlphaFoldDB" id="A0A6B0GP89"/>
<comment type="caution">
    <text evidence="1">The sequence shown here is derived from an EMBL/GenBank/DDBJ whole genome shotgun (WGS) entry which is preliminary data.</text>
</comment>
<dbReference type="PANTHER" id="PTHR13812:SF19">
    <property type="entry name" value="KETIMINE REDUCTASE MU-CRYSTALLIN"/>
    <property type="match status" value="1"/>
</dbReference>
<dbReference type="GO" id="GO:0005737">
    <property type="term" value="C:cytoplasm"/>
    <property type="evidence" value="ECO:0007669"/>
    <property type="project" value="TreeGrafter"/>
</dbReference>
<accession>A0A6B0GP89</accession>
<dbReference type="EMBL" id="WSZK01000007">
    <property type="protein sequence ID" value="MWG33428.1"/>
    <property type="molecule type" value="Genomic_DNA"/>
</dbReference>
<proteinExistence type="predicted"/>
<reference evidence="1 2" key="1">
    <citation type="submission" date="2019-12" db="EMBL/GenBank/DDBJ databases">
        <title>Halocatena pleomorpha gen. nov. sp. nov., an extremely halophilic archaeon of family Halobacteriaceae isolated from saltpan soil.</title>
        <authorList>
            <person name="Pal Y."/>
            <person name="Verma A."/>
            <person name="Krishnamurthi S."/>
            <person name="Kumar P."/>
        </authorList>
    </citation>
    <scope>NUCLEOTIDE SEQUENCE [LARGE SCALE GENOMIC DNA]</scope>
    <source>
        <strain evidence="1 2">JCM 16495</strain>
    </source>
</reference>
<protein>
    <recommendedName>
        <fullName evidence="3">Ornithine cyclodeaminase family protein</fullName>
    </recommendedName>
</protein>
<gene>
    <name evidence="1" type="ORF">GQS65_02805</name>
</gene>
<name>A0A6B0GP89_9EURY</name>
<dbReference type="InterPro" id="IPR036291">
    <property type="entry name" value="NAD(P)-bd_dom_sf"/>
</dbReference>
<organism evidence="1 2">
    <name type="scientific">Halomarina oriensis</name>
    <dbReference type="NCBI Taxonomy" id="671145"/>
    <lineage>
        <taxon>Archaea</taxon>
        <taxon>Methanobacteriati</taxon>
        <taxon>Methanobacteriota</taxon>
        <taxon>Stenosarchaea group</taxon>
        <taxon>Halobacteria</taxon>
        <taxon>Halobacteriales</taxon>
        <taxon>Natronomonadaceae</taxon>
        <taxon>Halomarina</taxon>
    </lineage>
</organism>
<evidence type="ECO:0000313" key="2">
    <source>
        <dbReference type="Proteomes" id="UP000451471"/>
    </source>
</evidence>
<dbReference type="Pfam" id="PF02423">
    <property type="entry name" value="OCD_Mu_crystall"/>
    <property type="match status" value="1"/>
</dbReference>
<dbReference type="Gene3D" id="3.30.1780.10">
    <property type="entry name" value="ornithine cyclodeaminase, domain 1"/>
    <property type="match status" value="1"/>
</dbReference>
<evidence type="ECO:0000313" key="1">
    <source>
        <dbReference type="EMBL" id="MWG33428.1"/>
    </source>
</evidence>
<dbReference type="Gene3D" id="3.40.50.720">
    <property type="entry name" value="NAD(P)-binding Rossmann-like Domain"/>
    <property type="match status" value="1"/>
</dbReference>
<keyword evidence="2" id="KW-1185">Reference proteome</keyword>